<organism evidence="10 11">
    <name type="scientific">Planctomicrobium piriforme</name>
    <dbReference type="NCBI Taxonomy" id="1576369"/>
    <lineage>
        <taxon>Bacteria</taxon>
        <taxon>Pseudomonadati</taxon>
        <taxon>Planctomycetota</taxon>
        <taxon>Planctomycetia</taxon>
        <taxon>Planctomycetales</taxon>
        <taxon>Planctomycetaceae</taxon>
        <taxon>Planctomicrobium</taxon>
    </lineage>
</organism>
<keyword evidence="6 7" id="KW-0067">ATP-binding</keyword>
<evidence type="ECO:0000259" key="9">
    <source>
        <dbReference type="PROSITE" id="PS50011"/>
    </source>
</evidence>
<dbReference type="GO" id="GO:0004674">
    <property type="term" value="F:protein serine/threonine kinase activity"/>
    <property type="evidence" value="ECO:0007669"/>
    <property type="project" value="UniProtKB-KW"/>
</dbReference>
<dbReference type="PROSITE" id="PS50011">
    <property type="entry name" value="PROTEIN_KINASE_DOM"/>
    <property type="match status" value="1"/>
</dbReference>
<dbReference type="PANTHER" id="PTHR43289:SF6">
    <property type="entry name" value="SERINE_THREONINE-PROTEIN KINASE NEKL-3"/>
    <property type="match status" value="1"/>
</dbReference>
<dbReference type="PROSITE" id="PS00108">
    <property type="entry name" value="PROTEIN_KINASE_ST"/>
    <property type="match status" value="1"/>
</dbReference>
<evidence type="ECO:0000256" key="4">
    <source>
        <dbReference type="ARBA" id="ARBA00022741"/>
    </source>
</evidence>
<evidence type="ECO:0000256" key="1">
    <source>
        <dbReference type="ARBA" id="ARBA00012513"/>
    </source>
</evidence>
<feature type="region of interest" description="Disordered" evidence="8">
    <location>
        <begin position="1"/>
        <end position="24"/>
    </location>
</feature>
<dbReference type="OrthoDB" id="6111975at2"/>
<dbReference type="FunFam" id="1.10.510.10:FF:000021">
    <property type="entry name" value="Serine/threonine protein kinase"/>
    <property type="match status" value="1"/>
</dbReference>
<dbReference type="EC" id="2.7.11.1" evidence="1"/>
<name>A0A1I3CA78_9PLAN</name>
<evidence type="ECO:0000313" key="10">
    <source>
        <dbReference type="EMBL" id="SFH71387.1"/>
    </source>
</evidence>
<dbReference type="AlphaFoldDB" id="A0A1I3CA78"/>
<dbReference type="Proteomes" id="UP000199518">
    <property type="component" value="Unassembled WGS sequence"/>
</dbReference>
<feature type="compositionally biased region" description="Pro residues" evidence="8">
    <location>
        <begin position="379"/>
        <end position="390"/>
    </location>
</feature>
<sequence>MSDSSQLMLPQPSGGGQSAGGDALQLEPGQKVDKFEIRRLLGQGGMGAVYLAHDPVLDRFVAIKVLSRATGIDASAIRRFLAEARASGQLNHPNVVSVLGVEQHAGQHVIVMEYVGGGAVADLIANGQKISPLQATEIVAQACAGLAAAHSIGLVHRDIKPANLMVDEAGIVKVADFGLARSQQSSAAGLTQAGQIVGTPFYMSPEQCTGQLIDSRSDVYSLGATYFTLLTGQSPYETSGSTMQVILAQVHDPIPDPKKLRSDLPPSCGRIVAKAMAKLPDDRYQMVEEMQEDLDAVAAMLRTASSNQVNRYRGSVVNPREMLVLPSESAVGSSSLNKRVARRGGLSGWKQPSRVDHALSTGKSGPPSGSTDVLQRPGVAPPATQPPAAPPSIAKMPAQQETLIAPSLTHSEHAVRREVYSLKEGEVVLSWSGAITTDDVSTLTGWLDVMKQKLSNAAVPASESPTPRPASPNGGNTNAP</sequence>
<dbReference type="PROSITE" id="PS00107">
    <property type="entry name" value="PROTEIN_KINASE_ATP"/>
    <property type="match status" value="1"/>
</dbReference>
<evidence type="ECO:0000256" key="6">
    <source>
        <dbReference type="ARBA" id="ARBA00022840"/>
    </source>
</evidence>
<dbReference type="Gene3D" id="3.30.200.20">
    <property type="entry name" value="Phosphorylase Kinase, domain 1"/>
    <property type="match status" value="1"/>
</dbReference>
<dbReference type="SUPFAM" id="SSF56112">
    <property type="entry name" value="Protein kinase-like (PK-like)"/>
    <property type="match status" value="1"/>
</dbReference>
<keyword evidence="2 10" id="KW-0723">Serine/threonine-protein kinase</keyword>
<reference evidence="11" key="1">
    <citation type="submission" date="2016-10" db="EMBL/GenBank/DDBJ databases">
        <authorList>
            <person name="Varghese N."/>
            <person name="Submissions S."/>
        </authorList>
    </citation>
    <scope>NUCLEOTIDE SEQUENCE [LARGE SCALE GENOMIC DNA]</scope>
    <source>
        <strain evidence="11">DSM 26348</strain>
    </source>
</reference>
<protein>
    <recommendedName>
        <fullName evidence="1">non-specific serine/threonine protein kinase</fullName>
        <ecNumber evidence="1">2.7.11.1</ecNumber>
    </recommendedName>
</protein>
<feature type="binding site" evidence="7">
    <location>
        <position position="64"/>
    </location>
    <ligand>
        <name>ATP</name>
        <dbReference type="ChEBI" id="CHEBI:30616"/>
    </ligand>
</feature>
<dbReference type="RefSeq" id="WP_092047880.1">
    <property type="nucleotide sequence ID" value="NZ_FOQD01000002.1"/>
</dbReference>
<keyword evidence="11" id="KW-1185">Reference proteome</keyword>
<dbReference type="PANTHER" id="PTHR43289">
    <property type="entry name" value="MITOGEN-ACTIVATED PROTEIN KINASE KINASE KINASE 20-RELATED"/>
    <property type="match status" value="1"/>
</dbReference>
<dbReference type="EMBL" id="FOQD01000002">
    <property type="protein sequence ID" value="SFH71387.1"/>
    <property type="molecule type" value="Genomic_DNA"/>
</dbReference>
<dbReference type="STRING" id="1576369.SAMN05421753_102189"/>
<feature type="region of interest" description="Disordered" evidence="8">
    <location>
        <begin position="328"/>
        <end position="393"/>
    </location>
</feature>
<dbReference type="InterPro" id="IPR017441">
    <property type="entry name" value="Protein_kinase_ATP_BS"/>
</dbReference>
<gene>
    <name evidence="10" type="ORF">SAMN05421753_102189</name>
</gene>
<keyword evidence="4 7" id="KW-0547">Nucleotide-binding</keyword>
<evidence type="ECO:0000256" key="3">
    <source>
        <dbReference type="ARBA" id="ARBA00022679"/>
    </source>
</evidence>
<evidence type="ECO:0000313" key="11">
    <source>
        <dbReference type="Proteomes" id="UP000199518"/>
    </source>
</evidence>
<dbReference type="Gene3D" id="1.10.510.10">
    <property type="entry name" value="Transferase(Phosphotransferase) domain 1"/>
    <property type="match status" value="1"/>
</dbReference>
<dbReference type="InterPro" id="IPR000719">
    <property type="entry name" value="Prot_kinase_dom"/>
</dbReference>
<evidence type="ECO:0000256" key="8">
    <source>
        <dbReference type="SAM" id="MobiDB-lite"/>
    </source>
</evidence>
<dbReference type="InterPro" id="IPR011009">
    <property type="entry name" value="Kinase-like_dom_sf"/>
</dbReference>
<feature type="domain" description="Protein kinase" evidence="9">
    <location>
        <begin position="35"/>
        <end position="301"/>
    </location>
</feature>
<dbReference type="SMART" id="SM00220">
    <property type="entry name" value="S_TKc"/>
    <property type="match status" value="1"/>
</dbReference>
<dbReference type="CDD" id="cd14014">
    <property type="entry name" value="STKc_PknB_like"/>
    <property type="match status" value="1"/>
</dbReference>
<evidence type="ECO:0000256" key="5">
    <source>
        <dbReference type="ARBA" id="ARBA00022777"/>
    </source>
</evidence>
<evidence type="ECO:0000256" key="7">
    <source>
        <dbReference type="PROSITE-ProRule" id="PRU10141"/>
    </source>
</evidence>
<evidence type="ECO:0000256" key="2">
    <source>
        <dbReference type="ARBA" id="ARBA00022527"/>
    </source>
</evidence>
<proteinExistence type="predicted"/>
<dbReference type="GO" id="GO:0005524">
    <property type="term" value="F:ATP binding"/>
    <property type="evidence" value="ECO:0007669"/>
    <property type="project" value="UniProtKB-UniRule"/>
</dbReference>
<feature type="compositionally biased region" description="Low complexity" evidence="8">
    <location>
        <begin position="360"/>
        <end position="378"/>
    </location>
</feature>
<dbReference type="InterPro" id="IPR008271">
    <property type="entry name" value="Ser/Thr_kinase_AS"/>
</dbReference>
<keyword evidence="5 10" id="KW-0418">Kinase</keyword>
<accession>A0A1I3CA78</accession>
<feature type="region of interest" description="Disordered" evidence="8">
    <location>
        <begin position="456"/>
        <end position="480"/>
    </location>
</feature>
<dbReference type="Pfam" id="PF00069">
    <property type="entry name" value="Pkinase"/>
    <property type="match status" value="1"/>
</dbReference>
<keyword evidence="3" id="KW-0808">Transferase</keyword>